<evidence type="ECO:0000256" key="1">
    <source>
        <dbReference type="ARBA" id="ARBA00004496"/>
    </source>
</evidence>
<evidence type="ECO:0000256" key="3">
    <source>
        <dbReference type="ARBA" id="ARBA00011890"/>
    </source>
</evidence>
<accession>A0ABU2NC88</accession>
<dbReference type="Pfam" id="PF01135">
    <property type="entry name" value="PCMT"/>
    <property type="match status" value="1"/>
</dbReference>
<evidence type="ECO:0000256" key="6">
    <source>
        <dbReference type="ARBA" id="ARBA00022603"/>
    </source>
</evidence>
<evidence type="ECO:0000256" key="8">
    <source>
        <dbReference type="ARBA" id="ARBA00022691"/>
    </source>
</evidence>
<dbReference type="Gene3D" id="3.40.50.150">
    <property type="entry name" value="Vaccinia Virus protein VP39"/>
    <property type="match status" value="1"/>
</dbReference>
<keyword evidence="5" id="KW-0963">Cytoplasm</keyword>
<comment type="caution">
    <text evidence="12">The sequence shown here is derived from an EMBL/GenBank/DDBJ whole genome shotgun (WGS) entry which is preliminary data.</text>
</comment>
<reference evidence="13" key="1">
    <citation type="submission" date="2023-07" db="EMBL/GenBank/DDBJ databases">
        <title>30 novel species of actinomycetes from the DSMZ collection.</title>
        <authorList>
            <person name="Nouioui I."/>
        </authorList>
    </citation>
    <scope>NUCLEOTIDE SEQUENCE [LARGE SCALE GENOMIC DNA]</scope>
    <source>
        <strain evidence="13">DSM 45834</strain>
    </source>
</reference>
<protein>
    <recommendedName>
        <fullName evidence="4">Protein-L-isoaspartate O-methyltransferase</fullName>
        <ecNumber evidence="3">2.1.1.77</ecNumber>
    </recommendedName>
    <alternativeName>
        <fullName evidence="11">L-isoaspartyl protein carboxyl methyltransferase</fullName>
    </alternativeName>
    <alternativeName>
        <fullName evidence="9">Protein L-isoaspartyl methyltransferase</fullName>
    </alternativeName>
    <alternativeName>
        <fullName evidence="10">Protein-beta-aspartate methyltransferase</fullName>
    </alternativeName>
</protein>
<dbReference type="InterPro" id="IPR000682">
    <property type="entry name" value="PCMT"/>
</dbReference>
<evidence type="ECO:0000256" key="2">
    <source>
        <dbReference type="ARBA" id="ARBA00005369"/>
    </source>
</evidence>
<dbReference type="RefSeq" id="WP_311557925.1">
    <property type="nucleotide sequence ID" value="NZ_JAVREJ010000013.1"/>
</dbReference>
<evidence type="ECO:0000313" key="13">
    <source>
        <dbReference type="Proteomes" id="UP001183202"/>
    </source>
</evidence>
<dbReference type="EMBL" id="JAVREJ010000013">
    <property type="protein sequence ID" value="MDT0351560.1"/>
    <property type="molecule type" value="Genomic_DNA"/>
</dbReference>
<proteinExistence type="inferred from homology"/>
<keyword evidence="8" id="KW-0949">S-adenosyl-L-methionine</keyword>
<keyword evidence="6 12" id="KW-0489">Methyltransferase</keyword>
<dbReference type="EC" id="2.1.1.77" evidence="3"/>
<evidence type="ECO:0000256" key="5">
    <source>
        <dbReference type="ARBA" id="ARBA00022490"/>
    </source>
</evidence>
<dbReference type="GO" id="GO:0032259">
    <property type="term" value="P:methylation"/>
    <property type="evidence" value="ECO:0007669"/>
    <property type="project" value="UniProtKB-KW"/>
</dbReference>
<comment type="subcellular location">
    <subcellularLocation>
        <location evidence="1">Cytoplasm</location>
    </subcellularLocation>
</comment>
<evidence type="ECO:0000256" key="4">
    <source>
        <dbReference type="ARBA" id="ARBA00013346"/>
    </source>
</evidence>
<comment type="similarity">
    <text evidence="2">Belongs to the methyltransferase superfamily. L-isoaspartyl/D-aspartyl protein methyltransferase family.</text>
</comment>
<keyword evidence="7" id="KW-0808">Transferase</keyword>
<keyword evidence="13" id="KW-1185">Reference proteome</keyword>
<evidence type="ECO:0000313" key="12">
    <source>
        <dbReference type="EMBL" id="MDT0351560.1"/>
    </source>
</evidence>
<name>A0ABU2NC88_9PSEU</name>
<dbReference type="InterPro" id="IPR029063">
    <property type="entry name" value="SAM-dependent_MTases_sf"/>
</dbReference>
<dbReference type="GO" id="GO:0008168">
    <property type="term" value="F:methyltransferase activity"/>
    <property type="evidence" value="ECO:0007669"/>
    <property type="project" value="UniProtKB-KW"/>
</dbReference>
<organism evidence="12 13">
    <name type="scientific">Pseudonocardia charpentierae</name>
    <dbReference type="NCBI Taxonomy" id="3075545"/>
    <lineage>
        <taxon>Bacteria</taxon>
        <taxon>Bacillati</taxon>
        <taxon>Actinomycetota</taxon>
        <taxon>Actinomycetes</taxon>
        <taxon>Pseudonocardiales</taxon>
        <taxon>Pseudonocardiaceae</taxon>
        <taxon>Pseudonocardia</taxon>
    </lineage>
</organism>
<dbReference type="SUPFAM" id="SSF53335">
    <property type="entry name" value="S-adenosyl-L-methionine-dependent methyltransferases"/>
    <property type="match status" value="1"/>
</dbReference>
<dbReference type="CDD" id="cd02440">
    <property type="entry name" value="AdoMet_MTases"/>
    <property type="match status" value="1"/>
</dbReference>
<evidence type="ECO:0000256" key="9">
    <source>
        <dbReference type="ARBA" id="ARBA00030757"/>
    </source>
</evidence>
<evidence type="ECO:0000256" key="11">
    <source>
        <dbReference type="ARBA" id="ARBA00031350"/>
    </source>
</evidence>
<evidence type="ECO:0000256" key="7">
    <source>
        <dbReference type="ARBA" id="ARBA00022679"/>
    </source>
</evidence>
<sequence>MGAADRARARLVDGLHDSGRLGSAAVEEAFRTVPRHLFLPGVPLARAYADEAVAVQAVDGVTTSSASQPSMMAIMLAQLDLRPGHRVLEVGAGTGYNAALMARIVGPQGHVIAVDIDEELVDGAARHLAASGVHDVELVCGDGALGHPAGAPYDRIILTVGSGEVRPEWIAQLAPRGRLLLPLALRGTQLSVALDLGADGALRSASVHRCAFVRLRGVGATSETGVPVGGGVSVLPAGGVVRPELVRAALAAPGPARHLPEPLSAADLWDGLGMWLALTEPGACRFLAGPVDPDDPDPDGLPAELMPVRGRGAGIGLAADASAGPGLAVVVLDPVADLGTRGPWPVRVRAFGPAGDALTERLLAAAVAWVNAGRPIPEDLRLTVVPRGVEVPPAGARAVVEQEHCRVLVHLSPD</sequence>
<dbReference type="PANTHER" id="PTHR11579">
    <property type="entry name" value="PROTEIN-L-ISOASPARTATE O-METHYLTRANSFERASE"/>
    <property type="match status" value="1"/>
</dbReference>
<evidence type="ECO:0000256" key="10">
    <source>
        <dbReference type="ARBA" id="ARBA00031323"/>
    </source>
</evidence>
<dbReference type="Proteomes" id="UP001183202">
    <property type="component" value="Unassembled WGS sequence"/>
</dbReference>
<gene>
    <name evidence="12" type="ORF">RM445_18690</name>
</gene>
<dbReference type="PANTHER" id="PTHR11579:SF0">
    <property type="entry name" value="PROTEIN-L-ISOASPARTATE(D-ASPARTATE) O-METHYLTRANSFERASE"/>
    <property type="match status" value="1"/>
</dbReference>